<reference evidence="1 2" key="1">
    <citation type="submission" date="2021-07" db="EMBL/GenBank/DDBJ databases">
        <authorList>
            <person name="Palmer J.M."/>
        </authorList>
    </citation>
    <scope>NUCLEOTIDE SEQUENCE [LARGE SCALE GENOMIC DNA]</scope>
    <source>
        <strain evidence="1 2">AT_MEX2019</strain>
        <tissue evidence="1">Muscle</tissue>
    </source>
</reference>
<evidence type="ECO:0000313" key="2">
    <source>
        <dbReference type="Proteomes" id="UP001345963"/>
    </source>
</evidence>
<comment type="caution">
    <text evidence="1">The sequence shown here is derived from an EMBL/GenBank/DDBJ whole genome shotgun (WGS) entry which is preliminary data.</text>
</comment>
<keyword evidence="2" id="KW-1185">Reference proteome</keyword>
<dbReference type="EMBL" id="JAHUTI010051509">
    <property type="protein sequence ID" value="MED6249183.1"/>
    <property type="molecule type" value="Genomic_DNA"/>
</dbReference>
<proteinExistence type="predicted"/>
<name>A0ABU7BFK9_9TELE</name>
<organism evidence="1 2">
    <name type="scientific">Ataeniobius toweri</name>
    <dbReference type="NCBI Taxonomy" id="208326"/>
    <lineage>
        <taxon>Eukaryota</taxon>
        <taxon>Metazoa</taxon>
        <taxon>Chordata</taxon>
        <taxon>Craniata</taxon>
        <taxon>Vertebrata</taxon>
        <taxon>Euteleostomi</taxon>
        <taxon>Actinopterygii</taxon>
        <taxon>Neopterygii</taxon>
        <taxon>Teleostei</taxon>
        <taxon>Neoteleostei</taxon>
        <taxon>Acanthomorphata</taxon>
        <taxon>Ovalentaria</taxon>
        <taxon>Atherinomorphae</taxon>
        <taxon>Cyprinodontiformes</taxon>
        <taxon>Goodeidae</taxon>
        <taxon>Ataeniobius</taxon>
    </lineage>
</organism>
<dbReference type="Proteomes" id="UP001345963">
    <property type="component" value="Unassembled WGS sequence"/>
</dbReference>
<evidence type="ECO:0000313" key="1">
    <source>
        <dbReference type="EMBL" id="MED6249183.1"/>
    </source>
</evidence>
<gene>
    <name evidence="1" type="ORF">ATANTOWER_010565</name>
</gene>
<sequence length="119" mass="13250">MFQAPVRIWLKTLHCASPIKRLLQLPGTCKPKEGTNLSSGSSACKTPACPCSNFTYTTWKETQRKNHHLTTTSLFKLVLRGITQLPLETPLLPNMRQPAEPGFPDDSVAFSCLSMTQFN</sequence>
<accession>A0ABU7BFK9</accession>
<protein>
    <submittedName>
        <fullName evidence="1">Uncharacterized protein</fullName>
    </submittedName>
</protein>